<keyword evidence="3" id="KW-0378">Hydrolase</keyword>
<feature type="domain" description="Ubiquitin-like protease family profile" evidence="5">
    <location>
        <begin position="264"/>
        <end position="378"/>
    </location>
</feature>
<evidence type="ECO:0000256" key="2">
    <source>
        <dbReference type="ARBA" id="ARBA00022670"/>
    </source>
</evidence>
<evidence type="ECO:0000256" key="3">
    <source>
        <dbReference type="ARBA" id="ARBA00022801"/>
    </source>
</evidence>
<dbReference type="InterPro" id="IPR003653">
    <property type="entry name" value="Peptidase_C48_C"/>
</dbReference>
<dbReference type="Pfam" id="PF02902">
    <property type="entry name" value="Peptidase_C48"/>
    <property type="match status" value="1"/>
</dbReference>
<dbReference type="Proteomes" id="UP001168877">
    <property type="component" value="Unassembled WGS sequence"/>
</dbReference>
<feature type="region of interest" description="Disordered" evidence="4">
    <location>
        <begin position="30"/>
        <end position="103"/>
    </location>
</feature>
<comment type="similarity">
    <text evidence="1">Belongs to the peptidase C48 family.</text>
</comment>
<feature type="region of interest" description="Disordered" evidence="4">
    <location>
        <begin position="190"/>
        <end position="230"/>
    </location>
</feature>
<name>A0AA39VBL8_ACESA</name>
<proteinExistence type="inferred from homology"/>
<comment type="caution">
    <text evidence="6">The sequence shown here is derived from an EMBL/GenBank/DDBJ whole genome shotgun (WGS) entry which is preliminary data.</text>
</comment>
<keyword evidence="2" id="KW-0645">Protease</keyword>
<dbReference type="GO" id="GO:0006508">
    <property type="term" value="P:proteolysis"/>
    <property type="evidence" value="ECO:0007669"/>
    <property type="project" value="UniProtKB-KW"/>
</dbReference>
<gene>
    <name evidence="6" type="ORF">LWI29_020041</name>
</gene>
<accession>A0AA39VBL8</accession>
<dbReference type="EMBL" id="JAUESC010000387">
    <property type="protein sequence ID" value="KAK0574226.1"/>
    <property type="molecule type" value="Genomic_DNA"/>
</dbReference>
<dbReference type="Gene3D" id="3.40.395.10">
    <property type="entry name" value="Adenoviral Proteinase, Chain A"/>
    <property type="match status" value="1"/>
</dbReference>
<protein>
    <recommendedName>
        <fullName evidence="5">Ubiquitin-like protease family profile domain-containing protein</fullName>
    </recommendedName>
</protein>
<evidence type="ECO:0000259" key="5">
    <source>
        <dbReference type="Pfam" id="PF02902"/>
    </source>
</evidence>
<dbReference type="AlphaFoldDB" id="A0AA39VBL8"/>
<reference evidence="6" key="2">
    <citation type="submission" date="2023-06" db="EMBL/GenBank/DDBJ databases">
        <authorList>
            <person name="Swenson N.G."/>
            <person name="Wegrzyn J.L."/>
            <person name="Mcevoy S.L."/>
        </authorList>
    </citation>
    <scope>NUCLEOTIDE SEQUENCE</scope>
    <source>
        <strain evidence="6">NS2018</strain>
        <tissue evidence="6">Leaf</tissue>
    </source>
</reference>
<evidence type="ECO:0000313" key="7">
    <source>
        <dbReference type="Proteomes" id="UP001168877"/>
    </source>
</evidence>
<evidence type="ECO:0000256" key="1">
    <source>
        <dbReference type="ARBA" id="ARBA00005234"/>
    </source>
</evidence>
<dbReference type="InterPro" id="IPR038765">
    <property type="entry name" value="Papain-like_cys_pep_sf"/>
</dbReference>
<evidence type="ECO:0000313" key="6">
    <source>
        <dbReference type="EMBL" id="KAK0574226.1"/>
    </source>
</evidence>
<evidence type="ECO:0000256" key="4">
    <source>
        <dbReference type="SAM" id="MobiDB-lite"/>
    </source>
</evidence>
<reference evidence="6" key="1">
    <citation type="journal article" date="2022" name="Plant J.">
        <title>Strategies of tolerance reflected in two North American maple genomes.</title>
        <authorList>
            <person name="McEvoy S.L."/>
            <person name="Sezen U.U."/>
            <person name="Trouern-Trend A."/>
            <person name="McMahon S.M."/>
            <person name="Schaberg P.G."/>
            <person name="Yang J."/>
            <person name="Wegrzyn J.L."/>
            <person name="Swenson N.G."/>
        </authorList>
    </citation>
    <scope>NUCLEOTIDE SEQUENCE</scope>
    <source>
        <strain evidence="6">NS2018</strain>
    </source>
</reference>
<keyword evidence="7" id="KW-1185">Reference proteome</keyword>
<dbReference type="GO" id="GO:0008234">
    <property type="term" value="F:cysteine-type peptidase activity"/>
    <property type="evidence" value="ECO:0007669"/>
    <property type="project" value="InterPro"/>
</dbReference>
<organism evidence="6 7">
    <name type="scientific">Acer saccharum</name>
    <name type="common">Sugar maple</name>
    <dbReference type="NCBI Taxonomy" id="4024"/>
    <lineage>
        <taxon>Eukaryota</taxon>
        <taxon>Viridiplantae</taxon>
        <taxon>Streptophyta</taxon>
        <taxon>Embryophyta</taxon>
        <taxon>Tracheophyta</taxon>
        <taxon>Spermatophyta</taxon>
        <taxon>Magnoliopsida</taxon>
        <taxon>eudicotyledons</taxon>
        <taxon>Gunneridae</taxon>
        <taxon>Pentapetalae</taxon>
        <taxon>rosids</taxon>
        <taxon>malvids</taxon>
        <taxon>Sapindales</taxon>
        <taxon>Sapindaceae</taxon>
        <taxon>Hippocastanoideae</taxon>
        <taxon>Acereae</taxon>
        <taxon>Acer</taxon>
    </lineage>
</organism>
<feature type="compositionally biased region" description="Acidic residues" evidence="4">
    <location>
        <begin position="30"/>
        <end position="41"/>
    </location>
</feature>
<sequence length="381" mass="42419">MPRRNPNANLWRFLDHESWVTEDKSIDEEDVRVDAAANEDDVGGKPAGYKAAVQEDAGDDAGDKAAGNRGVAEENAVEKAAVEEEAVEEDAVEKAVVEGEAVEEDAVDAVEKAAVDDVEKAAVQEDEVVQEDEAVEKQDVEEHKAVVEALLAVGSTAIEGDVMVETSISKKWADEMKLLDTQRDIARFEKEDQERSQPIESNSSPSPSPQGKKDRKKRVKKTNDPSPKAVNVWEDYPEFVPLNYQPSSDILRHVTGHQLLYPQPWWQLDSVLVPCHVHGHWMLCQVLLKEGKVMVYDSLNEQRSGLSPRMKEIRGLLYLLPSTLKHAGYYQQIKMDPRSTPFTVESMHSDLIPQQDDGNSCGAFLLKNAKLIMAGVPTPWK</sequence>
<dbReference type="SUPFAM" id="SSF54001">
    <property type="entry name" value="Cysteine proteinases"/>
    <property type="match status" value="1"/>
</dbReference>